<geneLocation type="mitochondrion" evidence="1"/>
<accession>A0A117NGQ9</accession>
<proteinExistence type="predicted"/>
<comment type="caution">
    <text evidence="1">The sequence shown here is derived from an EMBL/GenBank/DDBJ whole genome shotgun (WGS) entry which is preliminary data.</text>
</comment>
<reference evidence="1" key="1">
    <citation type="journal article" date="2015" name="Genome Biol. Evol.">
        <title>Organellar Genomes of White Spruce (Picea glauca): Assembly and Annotation.</title>
        <authorList>
            <person name="Jackman S.D."/>
            <person name="Warren R.L."/>
            <person name="Gibb E.A."/>
            <person name="Vandervalk B.P."/>
            <person name="Mohamadi H."/>
            <person name="Chu J."/>
            <person name="Raymond A."/>
            <person name="Pleasance S."/>
            <person name="Coope R."/>
            <person name="Wildung M.R."/>
            <person name="Ritland C.E."/>
            <person name="Bousquet J."/>
            <person name="Jones S.J."/>
            <person name="Bohlmann J."/>
            <person name="Birol I."/>
        </authorList>
    </citation>
    <scope>NUCLEOTIDE SEQUENCE [LARGE SCALE GENOMIC DNA]</scope>
    <source>
        <tissue evidence="1">Flushing bud</tissue>
    </source>
</reference>
<name>A0A117NGQ9_PICGL</name>
<dbReference type="EMBL" id="LKAM01000008">
    <property type="protein sequence ID" value="KUM47193.1"/>
    <property type="molecule type" value="Genomic_DNA"/>
</dbReference>
<protein>
    <submittedName>
        <fullName evidence="1">Uncharacterized protein</fullName>
    </submittedName>
</protein>
<keyword evidence="1" id="KW-0496">Mitochondrion</keyword>
<dbReference type="AlphaFoldDB" id="A0A117NGQ9"/>
<sequence length="48" mass="5553">MLSAVNCCPHMYMRDAIFMRRGNQYCLIQDGKDFIINAHKGNSKIYLA</sequence>
<gene>
    <name evidence="1" type="ORF">ABT39_MTgene6199</name>
</gene>
<evidence type="ECO:0000313" key="1">
    <source>
        <dbReference type="EMBL" id="KUM47193.1"/>
    </source>
</evidence>
<organism evidence="1">
    <name type="scientific">Picea glauca</name>
    <name type="common">White spruce</name>
    <name type="synonym">Pinus glauca</name>
    <dbReference type="NCBI Taxonomy" id="3330"/>
    <lineage>
        <taxon>Eukaryota</taxon>
        <taxon>Viridiplantae</taxon>
        <taxon>Streptophyta</taxon>
        <taxon>Embryophyta</taxon>
        <taxon>Tracheophyta</taxon>
        <taxon>Spermatophyta</taxon>
        <taxon>Pinopsida</taxon>
        <taxon>Pinidae</taxon>
        <taxon>Conifers I</taxon>
        <taxon>Pinales</taxon>
        <taxon>Pinaceae</taxon>
        <taxon>Picea</taxon>
    </lineage>
</organism>